<organism evidence="2 3">
    <name type="scientific">Adiantum capillus-veneris</name>
    <name type="common">Maidenhair fern</name>
    <dbReference type="NCBI Taxonomy" id="13818"/>
    <lineage>
        <taxon>Eukaryota</taxon>
        <taxon>Viridiplantae</taxon>
        <taxon>Streptophyta</taxon>
        <taxon>Embryophyta</taxon>
        <taxon>Tracheophyta</taxon>
        <taxon>Polypodiopsida</taxon>
        <taxon>Polypodiidae</taxon>
        <taxon>Polypodiales</taxon>
        <taxon>Pteridineae</taxon>
        <taxon>Pteridaceae</taxon>
        <taxon>Vittarioideae</taxon>
        <taxon>Adiantum</taxon>
    </lineage>
</organism>
<sequence length="268" mass="29918">MRSLHCMRHMRRIAPCFKSLFVALFATKSITMGSGKGSKTEYIKRAFRTVFFMVIMVASLLVSSLPLLVSLVDVIAPCVLLSFFTCCNSCFKLHHDWAAYSFRTSLMDIPFLSLIRSLAIFCIYSICGIPNLTYGLYVSAAGICGGLSAILLVVKACVFANYDVGVLHIKHAALHMKHLRNAWGVCLLFSCSMALALAHIMVAYKVKCQQQRKMHVYRLDPEAVNGLNAFLQVRGNEKHRRLLIEDGRDGSPTQKDLMLKFMANVGKP</sequence>
<accession>A0A9D4V352</accession>
<keyword evidence="1" id="KW-0812">Transmembrane</keyword>
<evidence type="ECO:0000256" key="1">
    <source>
        <dbReference type="SAM" id="Phobius"/>
    </source>
</evidence>
<reference evidence="2" key="1">
    <citation type="submission" date="2021-01" db="EMBL/GenBank/DDBJ databases">
        <title>Adiantum capillus-veneris genome.</title>
        <authorList>
            <person name="Fang Y."/>
            <person name="Liao Q."/>
        </authorList>
    </citation>
    <scope>NUCLEOTIDE SEQUENCE</scope>
    <source>
        <strain evidence="2">H3</strain>
        <tissue evidence="2">Leaf</tissue>
    </source>
</reference>
<protein>
    <submittedName>
        <fullName evidence="2">Uncharacterized protein</fullName>
    </submittedName>
</protein>
<proteinExistence type="predicted"/>
<keyword evidence="3" id="KW-1185">Reference proteome</keyword>
<feature type="transmembrane region" description="Helical" evidence="1">
    <location>
        <begin position="182"/>
        <end position="204"/>
    </location>
</feature>
<evidence type="ECO:0000313" key="2">
    <source>
        <dbReference type="EMBL" id="KAI5078605.1"/>
    </source>
</evidence>
<dbReference type="PANTHER" id="PTHR34953">
    <property type="entry name" value="ALPHA/BETA HYDROLASE RELATED PROTEIN"/>
    <property type="match status" value="1"/>
</dbReference>
<dbReference type="Proteomes" id="UP000886520">
    <property type="component" value="Chromosome 6"/>
</dbReference>
<dbReference type="OrthoDB" id="19657at2759"/>
<feature type="transmembrane region" description="Helical" evidence="1">
    <location>
        <begin position="134"/>
        <end position="162"/>
    </location>
</feature>
<name>A0A9D4V352_ADICA</name>
<dbReference type="EMBL" id="JABFUD020000006">
    <property type="protein sequence ID" value="KAI5078605.1"/>
    <property type="molecule type" value="Genomic_DNA"/>
</dbReference>
<keyword evidence="1" id="KW-0472">Membrane</keyword>
<gene>
    <name evidence="2" type="ORF">GOP47_0006276</name>
</gene>
<dbReference type="PANTHER" id="PTHR34953:SF1">
    <property type="entry name" value="ALPHA_BETA HYDROLASE RELATED PROTEIN"/>
    <property type="match status" value="1"/>
</dbReference>
<feature type="transmembrane region" description="Helical" evidence="1">
    <location>
        <begin position="109"/>
        <end position="127"/>
    </location>
</feature>
<keyword evidence="1" id="KW-1133">Transmembrane helix</keyword>
<feature type="transmembrane region" description="Helical" evidence="1">
    <location>
        <begin position="49"/>
        <end position="69"/>
    </location>
</feature>
<comment type="caution">
    <text evidence="2">The sequence shown here is derived from an EMBL/GenBank/DDBJ whole genome shotgun (WGS) entry which is preliminary data.</text>
</comment>
<evidence type="ECO:0000313" key="3">
    <source>
        <dbReference type="Proteomes" id="UP000886520"/>
    </source>
</evidence>
<dbReference type="AlphaFoldDB" id="A0A9D4V352"/>